<evidence type="ECO:0000313" key="5">
    <source>
        <dbReference type="Proteomes" id="UP000462449"/>
    </source>
</evidence>
<evidence type="ECO:0000313" key="2">
    <source>
        <dbReference type="EMBL" id="MUP36248.1"/>
    </source>
</evidence>
<dbReference type="SUPFAM" id="SSF56935">
    <property type="entry name" value="Porins"/>
    <property type="match status" value="1"/>
</dbReference>
<dbReference type="Proteomes" id="UP000462449">
    <property type="component" value="Unassembled WGS sequence"/>
</dbReference>
<sequence length="535" mass="61194">MRTLPAIVVIILLCLSTPLRAQEKFLEGEISYKSSQNTYVKFSNTESISVGDTLYVKKDSDFVPVLVVNNKSSISVIGMAVGDIKLAKGDKIIAFPTAKKTPEKDIILTEDPEYNTEIVEKTTPAPRTKQELNREEQIRGKISASSYSNLSSSSGGSNHRMRYSLSMNAKNIDNSKFSAETYIRFSHNSGEWDEVKSDIFNALKIYNLAICYDANQSTSIWLGRKINRKVSNIGAVDGVQVEKQFGNFSLGAIAGSRPDYENYSFNFDLMQFGGYLEHSMKTKVGSMQNTVSFFEQKYKSNTDRRFAYYQHSNSLLKNLFLFASFEVDLYKLEEEVSKNTFDLTSMYLSLRYRVSKQLSLTGSLDRRKNVVYYETFKSLAFQILENETRQGIRFRVNYRPTNRISMGANVGHRSRKSEVEDSKNLYAFVSYRNVPGINSNATLSTSVLQTHYLDGMIYKLRLTRDIIPGKLFAGLNYSYVNYQYKFNDNELIQHIGEANVSWRINKKLSFSANYEGTFESSQNYSRLYLNLIKRF</sequence>
<feature type="chain" id="PRO_5029803258" description="Outer membrane beta-barrel protein" evidence="1">
    <location>
        <begin position="22"/>
        <end position="535"/>
    </location>
</feature>
<reference evidence="2 5" key="2">
    <citation type="submission" date="2019-12" db="EMBL/GenBank/DDBJ databases">
        <title>Draft genome sequence of Labilibaculum sp. strain 44 isolated from deep waters of Black Sea.</title>
        <authorList>
            <person name="Yadav S."/>
            <person name="Villanueva L."/>
        </authorList>
    </citation>
    <scope>NUCLEOTIDE SEQUENCE [LARGE SCALE GENOMIC DNA]</scope>
    <source>
        <strain evidence="2 5">44</strain>
    </source>
</reference>
<evidence type="ECO:0008006" key="6">
    <source>
        <dbReference type="Google" id="ProtNLM"/>
    </source>
</evidence>
<proteinExistence type="predicted"/>
<dbReference type="RefSeq" id="WP_156194237.1">
    <property type="nucleotide sequence ID" value="NZ_QTZN02000001.1"/>
</dbReference>
<dbReference type="EMBL" id="WOTW01000001">
    <property type="protein sequence ID" value="MUP36248.1"/>
    <property type="molecule type" value="Genomic_DNA"/>
</dbReference>
<dbReference type="EMBL" id="QTZN02000001">
    <property type="protein sequence ID" value="MVB05453.1"/>
    <property type="molecule type" value="Genomic_DNA"/>
</dbReference>
<keyword evidence="4" id="KW-1185">Reference proteome</keyword>
<evidence type="ECO:0000313" key="4">
    <source>
        <dbReference type="Proteomes" id="UP000285951"/>
    </source>
</evidence>
<dbReference type="OrthoDB" id="1112098at2"/>
<reference evidence="3 4" key="1">
    <citation type="submission" date="2019-11" db="EMBL/GenBank/DDBJ databases">
        <title>Draft genome sequence of Labilibaculum sp. strain SYP isolated from Black Sea.</title>
        <authorList>
            <person name="Yadav S."/>
            <person name="Villanueva L."/>
        </authorList>
    </citation>
    <scope>NUCLEOTIDE SEQUENCE [LARGE SCALE GENOMIC DNA]</scope>
    <source>
        <strain evidence="3 4">44</strain>
    </source>
</reference>
<keyword evidence="1" id="KW-0732">Signal</keyword>
<evidence type="ECO:0000256" key="1">
    <source>
        <dbReference type="SAM" id="SignalP"/>
    </source>
</evidence>
<organism evidence="2 5">
    <name type="scientific">Labilibaculum euxinus</name>
    <dbReference type="NCBI Taxonomy" id="2686357"/>
    <lineage>
        <taxon>Bacteria</taxon>
        <taxon>Pseudomonadati</taxon>
        <taxon>Bacteroidota</taxon>
        <taxon>Bacteroidia</taxon>
        <taxon>Marinilabiliales</taxon>
        <taxon>Marinifilaceae</taxon>
        <taxon>Labilibaculum</taxon>
    </lineage>
</organism>
<protein>
    <recommendedName>
        <fullName evidence="6">Outer membrane beta-barrel protein</fullName>
    </recommendedName>
</protein>
<accession>A0A7M4D0R9</accession>
<feature type="signal peptide" evidence="1">
    <location>
        <begin position="1"/>
        <end position="21"/>
    </location>
</feature>
<dbReference type="Proteomes" id="UP000285951">
    <property type="component" value="Unassembled WGS sequence"/>
</dbReference>
<dbReference type="AlphaFoldDB" id="A0A7M4D0R9"/>
<name>A0A7M4D0R9_9BACT</name>
<gene>
    <name evidence="3" type="ORF">DWB62_000215</name>
    <name evidence="2" type="ORF">GNY23_00215</name>
</gene>
<comment type="caution">
    <text evidence="2">The sequence shown here is derived from an EMBL/GenBank/DDBJ whole genome shotgun (WGS) entry which is preliminary data.</text>
</comment>
<evidence type="ECO:0000313" key="3">
    <source>
        <dbReference type="EMBL" id="MVB05453.1"/>
    </source>
</evidence>